<dbReference type="GO" id="GO:0009088">
    <property type="term" value="P:threonine biosynthetic process"/>
    <property type="evidence" value="ECO:0007669"/>
    <property type="project" value="UniProtKB-UniPathway"/>
</dbReference>
<feature type="binding site" evidence="17">
    <location>
        <position position="107"/>
    </location>
    <ligand>
        <name>NADPH</name>
        <dbReference type="ChEBI" id="CHEBI:57783"/>
    </ligand>
</feature>
<dbReference type="UniPathway" id="UPA00051">
    <property type="reaction ID" value="UER00465"/>
</dbReference>
<dbReference type="PIRSF" id="PIRSF000098">
    <property type="entry name" value="Homoser_dehydrog"/>
    <property type="match status" value="1"/>
</dbReference>
<proteinExistence type="inferred from homology"/>
<gene>
    <name evidence="21" type="ordered locus">Acear_1069</name>
</gene>
<dbReference type="OrthoDB" id="9808167at2"/>
<evidence type="ECO:0000256" key="2">
    <source>
        <dbReference type="ARBA" id="ARBA00005056"/>
    </source>
</evidence>
<dbReference type="STRING" id="574087.Acear_1069"/>
<dbReference type="Pfam" id="PF03447">
    <property type="entry name" value="NAD_binding_3"/>
    <property type="match status" value="1"/>
</dbReference>
<evidence type="ECO:0000259" key="20">
    <source>
        <dbReference type="PROSITE" id="PS51671"/>
    </source>
</evidence>
<evidence type="ECO:0000256" key="13">
    <source>
        <dbReference type="ARBA" id="ARBA00023053"/>
    </source>
</evidence>
<dbReference type="SUPFAM" id="SSF51735">
    <property type="entry name" value="NAD(P)-binding Rossmann-fold domains"/>
    <property type="match status" value="1"/>
</dbReference>
<comment type="pathway">
    <text evidence="2 18">Amino-acid biosynthesis; L-threonine biosynthesis; L-threonine from L-aspartate: step 3/5.</text>
</comment>
<dbReference type="CDD" id="cd04881">
    <property type="entry name" value="ACT_HSDH-Hom"/>
    <property type="match status" value="1"/>
</dbReference>
<dbReference type="NCBIfam" id="NF004976">
    <property type="entry name" value="PRK06349.1"/>
    <property type="match status" value="1"/>
</dbReference>
<dbReference type="GO" id="GO:0046872">
    <property type="term" value="F:metal ion binding"/>
    <property type="evidence" value="ECO:0007669"/>
    <property type="project" value="UniProtKB-KW"/>
</dbReference>
<dbReference type="RefSeq" id="WP_013278041.1">
    <property type="nucleotide sequence ID" value="NC_014378.1"/>
</dbReference>
<keyword evidence="22" id="KW-1185">Reference proteome</keyword>
<accession>D9QQ04</accession>
<evidence type="ECO:0000256" key="12">
    <source>
        <dbReference type="ARBA" id="ARBA00023027"/>
    </source>
</evidence>
<feature type="domain" description="ACT" evidence="20">
    <location>
        <begin position="352"/>
        <end position="426"/>
    </location>
</feature>
<dbReference type="InterPro" id="IPR001342">
    <property type="entry name" value="HDH_cat"/>
</dbReference>
<dbReference type="Gene3D" id="3.30.70.260">
    <property type="match status" value="1"/>
</dbReference>
<dbReference type="KEGG" id="aar:Acear_1069"/>
<evidence type="ECO:0000256" key="8">
    <source>
        <dbReference type="ARBA" id="ARBA00022697"/>
    </source>
</evidence>
<evidence type="ECO:0000256" key="11">
    <source>
        <dbReference type="ARBA" id="ARBA00023002"/>
    </source>
</evidence>
<dbReference type="InterPro" id="IPR005106">
    <property type="entry name" value="Asp/hSer_DH_NAD-bd"/>
</dbReference>
<reference evidence="21 22" key="1">
    <citation type="journal article" date="2010" name="Stand. Genomic Sci.">
        <title>Complete genome sequence of Acetohalobium arabaticum type strain (Z-7288).</title>
        <authorList>
            <person name="Sikorski J."/>
            <person name="Lapidus A."/>
            <person name="Chertkov O."/>
            <person name="Lucas S."/>
            <person name="Copeland A."/>
            <person name="Glavina Del Rio T."/>
            <person name="Nolan M."/>
            <person name="Tice H."/>
            <person name="Cheng J.F."/>
            <person name="Han C."/>
            <person name="Brambilla E."/>
            <person name="Pitluck S."/>
            <person name="Liolios K."/>
            <person name="Ivanova N."/>
            <person name="Mavromatis K."/>
            <person name="Mikhailova N."/>
            <person name="Pati A."/>
            <person name="Bruce D."/>
            <person name="Detter C."/>
            <person name="Tapia R."/>
            <person name="Goodwin L."/>
            <person name="Chen A."/>
            <person name="Palaniappan K."/>
            <person name="Land M."/>
            <person name="Hauser L."/>
            <person name="Chang Y.J."/>
            <person name="Jeffries C.D."/>
            <person name="Rohde M."/>
            <person name="Goker M."/>
            <person name="Spring S."/>
            <person name="Woyke T."/>
            <person name="Bristow J."/>
            <person name="Eisen J.A."/>
            <person name="Markowitz V."/>
            <person name="Hugenholtz P."/>
            <person name="Kyrpides N.C."/>
            <person name="Klenk H.P."/>
        </authorList>
    </citation>
    <scope>NUCLEOTIDE SEQUENCE [LARGE SCALE GENOMIC DNA]</scope>
    <source>
        <strain evidence="22">ATCC 49924 / DSM 5501 / Z-7288</strain>
    </source>
</reference>
<dbReference type="PANTHER" id="PTHR43331:SF1">
    <property type="entry name" value="HOMOSERINE DEHYDROGENASE"/>
    <property type="match status" value="1"/>
</dbReference>
<evidence type="ECO:0000256" key="16">
    <source>
        <dbReference type="PIRSR" id="PIRSR000098-1"/>
    </source>
</evidence>
<dbReference type="PROSITE" id="PS51671">
    <property type="entry name" value="ACT"/>
    <property type="match status" value="1"/>
</dbReference>
<comment type="pathway">
    <text evidence="3 18">Amino-acid biosynthesis; L-methionine biosynthesis via de novo pathway; L-homoserine from L-aspartate: step 3/3.</text>
</comment>
<keyword evidence="9" id="KW-0479">Metal-binding</keyword>
<dbReference type="InterPro" id="IPR019811">
    <property type="entry name" value="HDH_CS"/>
</dbReference>
<protein>
    <recommendedName>
        <fullName evidence="6 18">Homoserine dehydrogenase</fullName>
        <ecNumber evidence="5 18">1.1.1.3</ecNumber>
    </recommendedName>
</protein>
<dbReference type="InterPro" id="IPR036291">
    <property type="entry name" value="NAD(P)-bd_dom_sf"/>
</dbReference>
<dbReference type="PROSITE" id="PS01042">
    <property type="entry name" value="HOMOSER_DHGENASE"/>
    <property type="match status" value="1"/>
</dbReference>
<dbReference type="Gene3D" id="3.30.360.10">
    <property type="entry name" value="Dihydrodipicolinate Reductase, domain 2"/>
    <property type="match status" value="1"/>
</dbReference>
<dbReference type="FunFam" id="3.30.360.10:FF:000005">
    <property type="entry name" value="Homoserine dehydrogenase"/>
    <property type="match status" value="1"/>
</dbReference>
<evidence type="ECO:0000313" key="21">
    <source>
        <dbReference type="EMBL" id="ADL12595.1"/>
    </source>
</evidence>
<evidence type="ECO:0000256" key="9">
    <source>
        <dbReference type="ARBA" id="ARBA00022723"/>
    </source>
</evidence>
<keyword evidence="11 18" id="KW-0560">Oxidoreductase</keyword>
<comment type="catalytic activity">
    <reaction evidence="15">
        <text>L-homoserine + NADP(+) = L-aspartate 4-semialdehyde + NADPH + H(+)</text>
        <dbReference type="Rhea" id="RHEA:15761"/>
        <dbReference type="ChEBI" id="CHEBI:15378"/>
        <dbReference type="ChEBI" id="CHEBI:57476"/>
        <dbReference type="ChEBI" id="CHEBI:57783"/>
        <dbReference type="ChEBI" id="CHEBI:58349"/>
        <dbReference type="ChEBI" id="CHEBI:537519"/>
        <dbReference type="EC" id="1.1.1.3"/>
    </reaction>
    <physiologicalReaction direction="right-to-left" evidence="15">
        <dbReference type="Rhea" id="RHEA:15763"/>
    </physiologicalReaction>
</comment>
<dbReference type="GO" id="GO:0050661">
    <property type="term" value="F:NADP binding"/>
    <property type="evidence" value="ECO:0007669"/>
    <property type="project" value="InterPro"/>
</dbReference>
<dbReference type="GO" id="GO:0009086">
    <property type="term" value="P:methionine biosynthetic process"/>
    <property type="evidence" value="ECO:0007669"/>
    <property type="project" value="UniProtKB-KW"/>
</dbReference>
<dbReference type="Gene3D" id="3.40.50.720">
    <property type="entry name" value="NAD(P)-binding Rossmann-like Domain"/>
    <property type="match status" value="1"/>
</dbReference>
<comment type="similarity">
    <text evidence="4 19">Belongs to the homoserine dehydrogenase family.</text>
</comment>
<evidence type="ECO:0000256" key="7">
    <source>
        <dbReference type="ARBA" id="ARBA00022605"/>
    </source>
</evidence>
<dbReference type="InterPro" id="IPR045865">
    <property type="entry name" value="ACT-like_dom_sf"/>
</dbReference>
<dbReference type="InterPro" id="IPR016204">
    <property type="entry name" value="HDH"/>
</dbReference>
<evidence type="ECO:0000256" key="14">
    <source>
        <dbReference type="ARBA" id="ARBA00023167"/>
    </source>
</evidence>
<dbReference type="Pfam" id="PF00742">
    <property type="entry name" value="Homoserine_dh"/>
    <property type="match status" value="1"/>
</dbReference>
<evidence type="ECO:0000256" key="10">
    <source>
        <dbReference type="ARBA" id="ARBA00022857"/>
    </source>
</evidence>
<keyword evidence="7 18" id="KW-0028">Amino-acid biosynthesis</keyword>
<feature type="binding site" evidence="17">
    <location>
        <position position="192"/>
    </location>
    <ligand>
        <name>L-homoserine</name>
        <dbReference type="ChEBI" id="CHEBI:57476"/>
    </ligand>
</feature>
<organism evidence="21 22">
    <name type="scientific">Acetohalobium arabaticum (strain ATCC 49924 / DSM 5501 / Z-7288)</name>
    <dbReference type="NCBI Taxonomy" id="574087"/>
    <lineage>
        <taxon>Bacteria</taxon>
        <taxon>Bacillati</taxon>
        <taxon>Bacillota</taxon>
        <taxon>Clostridia</taxon>
        <taxon>Halanaerobiales</taxon>
        <taxon>Halobacteroidaceae</taxon>
        <taxon>Acetohalobium</taxon>
    </lineage>
</organism>
<feature type="binding site" evidence="17">
    <location>
        <begin position="11"/>
        <end position="18"/>
    </location>
    <ligand>
        <name>NADP(+)</name>
        <dbReference type="ChEBI" id="CHEBI:58349"/>
    </ligand>
</feature>
<dbReference type="Proteomes" id="UP000001661">
    <property type="component" value="Chromosome"/>
</dbReference>
<dbReference type="GO" id="GO:0004412">
    <property type="term" value="F:homoserine dehydrogenase activity"/>
    <property type="evidence" value="ECO:0007669"/>
    <property type="project" value="UniProtKB-EC"/>
</dbReference>
<evidence type="ECO:0000256" key="3">
    <source>
        <dbReference type="ARBA" id="ARBA00005062"/>
    </source>
</evidence>
<evidence type="ECO:0000256" key="15">
    <source>
        <dbReference type="ARBA" id="ARBA00048841"/>
    </source>
</evidence>
<keyword evidence="13" id="KW-0915">Sodium</keyword>
<sequence>MGKSVVKVAILGLGTVGSGVAKLLLENNQNINQKIDNEVKLVKVLDKDLTREREVDIPAEMMTDNPEDILSNPEIDVVVETIGGVGPAKELVTEALEVKKNVVTANKEMVAKYGSELLELSDENGVDFYFEASVGGGIPIIRSLKESLTANRIQEVMGIVNGTTNYILTKMIQEGAKFEDVLAEAQQKGYAEPDPTADIEGYDAAYKLSILSAIAFGSPVDVDDIHLEGISDIKQEDITYAKELGYVIKLLAIGKEADGEIEVRVHPTMIPNEHPLAAVNNVFNAVFVKGHAVGELMYYGRGAGSMPTGSAIVADVMDIARNINYRANNRISCSCYEDKDIKPMFDITAKYYIRLEVIDEPGVLASVSSIFGKNNVSIESVIQKGKIDKTVPLVLVTHQVTEGDIQTALKEIKELDEVKELSSLIRVED</sequence>
<dbReference type="SUPFAM" id="SSF55347">
    <property type="entry name" value="Glyceraldehyde-3-phosphate dehydrogenase-like, C-terminal domain"/>
    <property type="match status" value="1"/>
</dbReference>
<dbReference type="eggNOG" id="COG0460">
    <property type="taxonomic scope" value="Bacteria"/>
</dbReference>
<dbReference type="UniPathway" id="UPA00050">
    <property type="reaction ID" value="UER00063"/>
</dbReference>
<dbReference type="FunFam" id="3.40.50.720:FF:000062">
    <property type="entry name" value="Homoserine dehydrogenase"/>
    <property type="match status" value="1"/>
</dbReference>
<dbReference type="EMBL" id="CP002105">
    <property type="protein sequence ID" value="ADL12595.1"/>
    <property type="molecule type" value="Genomic_DNA"/>
</dbReference>
<dbReference type="HOGENOM" id="CLU_009116_1_0_9"/>
<dbReference type="EC" id="1.1.1.3" evidence="5 18"/>
<evidence type="ECO:0000256" key="1">
    <source>
        <dbReference type="ARBA" id="ARBA00001920"/>
    </source>
</evidence>
<dbReference type="AlphaFoldDB" id="D9QQ04"/>
<dbReference type="InterPro" id="IPR002912">
    <property type="entry name" value="ACT_dom"/>
</dbReference>
<dbReference type="SUPFAM" id="SSF55021">
    <property type="entry name" value="ACT-like"/>
    <property type="match status" value="1"/>
</dbReference>
<evidence type="ECO:0000256" key="6">
    <source>
        <dbReference type="ARBA" id="ARBA00013376"/>
    </source>
</evidence>
<keyword evidence="12" id="KW-0520">NAD</keyword>
<name>D9QQ04_ACEAZ</name>
<evidence type="ECO:0000256" key="4">
    <source>
        <dbReference type="ARBA" id="ARBA00006753"/>
    </source>
</evidence>
<evidence type="ECO:0000313" key="22">
    <source>
        <dbReference type="Proteomes" id="UP000001661"/>
    </source>
</evidence>
<evidence type="ECO:0000256" key="17">
    <source>
        <dbReference type="PIRSR" id="PIRSR000098-2"/>
    </source>
</evidence>
<evidence type="ECO:0000256" key="19">
    <source>
        <dbReference type="RuleBase" id="RU004171"/>
    </source>
</evidence>
<keyword evidence="14 18" id="KW-0486">Methionine biosynthesis</keyword>
<feature type="active site" description="Proton donor" evidence="16">
    <location>
        <position position="207"/>
    </location>
</feature>
<dbReference type="FunFam" id="3.30.70.260:FF:000030">
    <property type="entry name" value="Homoserine dehydrogenase"/>
    <property type="match status" value="1"/>
</dbReference>
<evidence type="ECO:0000256" key="5">
    <source>
        <dbReference type="ARBA" id="ARBA00013213"/>
    </source>
</evidence>
<evidence type="ECO:0000256" key="18">
    <source>
        <dbReference type="RuleBase" id="RU000579"/>
    </source>
</evidence>
<keyword evidence="10 17" id="KW-0521">NADP</keyword>
<comment type="cofactor">
    <cofactor evidence="1">
        <name>a metal cation</name>
        <dbReference type="ChEBI" id="CHEBI:25213"/>
    </cofactor>
</comment>
<keyword evidence="8 18" id="KW-0791">Threonine biosynthesis</keyword>
<dbReference type="Pfam" id="PF01842">
    <property type="entry name" value="ACT"/>
    <property type="match status" value="1"/>
</dbReference>
<dbReference type="PANTHER" id="PTHR43331">
    <property type="entry name" value="HOMOSERINE DEHYDROGENASE"/>
    <property type="match status" value="1"/>
</dbReference>